<evidence type="ECO:0000256" key="1">
    <source>
        <dbReference type="ARBA" id="ARBA00009670"/>
    </source>
</evidence>
<dbReference type="InterPro" id="IPR004147">
    <property type="entry name" value="ABC1_dom"/>
</dbReference>
<dbReference type="GO" id="GO:0016301">
    <property type="term" value="F:kinase activity"/>
    <property type="evidence" value="ECO:0007669"/>
    <property type="project" value="UniProtKB-KW"/>
</dbReference>
<evidence type="ECO:0000313" key="3">
    <source>
        <dbReference type="EMBL" id="CAB9515497.1"/>
    </source>
</evidence>
<dbReference type="GO" id="GO:0005739">
    <property type="term" value="C:mitochondrion"/>
    <property type="evidence" value="ECO:0007669"/>
    <property type="project" value="TreeGrafter"/>
</dbReference>
<name>A0A9N8E6B7_9STRA</name>
<dbReference type="AlphaFoldDB" id="A0A9N8E6B7"/>
<protein>
    <submittedName>
        <fullName evidence="3">Protein kinase UbiB</fullName>
    </submittedName>
</protein>
<feature type="domain" description="ABC1 atypical kinase-like" evidence="2">
    <location>
        <begin position="207"/>
        <end position="457"/>
    </location>
</feature>
<evidence type="ECO:0000259" key="2">
    <source>
        <dbReference type="Pfam" id="PF03109"/>
    </source>
</evidence>
<accession>A0A9N8E6B7</accession>
<keyword evidence="3" id="KW-0808">Transferase</keyword>
<dbReference type="Pfam" id="PF03109">
    <property type="entry name" value="ABC1"/>
    <property type="match status" value="1"/>
</dbReference>
<dbReference type="CDD" id="cd13971">
    <property type="entry name" value="ADCK2-like"/>
    <property type="match status" value="1"/>
</dbReference>
<sequence>MMSAAALRISTQKWSTTTATSLQQTATEMLAKRLLGTTSCSSVSAMATPGLRRVTWKKTTTHTTTPRQEIWNKNFARLYARRMLELAALAAASRRFVTELESAIDKPSQWKDWEYRDWTDDLLASLGRTKWERFWSSTQRVVSLGLLATPLAILMPLSRFSETCHQWSWDYALWGIEMAGPTFIKLVQWATTRQDLFSQEFCLHFGKLRDETKGHSFAETQQILQEEFGTRHVSQWLKMDPTPIGSGCIAQVYHGRLLEGTSKYPAGTEIALKVQHPGIWHKVCVDFYLLAKIAKFLEGLPKLNLKYLSLADTVRQFRDIMLPQLDLRIEAANLQRFNQDFRNDDSVTFPHPLEELTTSRVLTETFVHGTPIMEYTKASVDMRRQVAKIGLETTLNMIFLKDFIHGDLHPGNILVSEKPDGTPQLHFLDCGLVVEVGPHQHENMIKILGAFTRKDGQLAGQLMVDSSSESQASDLDVELFINGIVHIIKMDDDNNFIEKVGDYIADICFLACRHKVKLEATFVNASLAVEIMEGIAAALYPDMHVQPIALKLIVRAEMMHRMGMK</sequence>
<dbReference type="InterPro" id="IPR052402">
    <property type="entry name" value="ADCK_kinase"/>
</dbReference>
<dbReference type="Proteomes" id="UP001153069">
    <property type="component" value="Unassembled WGS sequence"/>
</dbReference>
<keyword evidence="4" id="KW-1185">Reference proteome</keyword>
<dbReference type="PANTHER" id="PTHR45890:SF1">
    <property type="entry name" value="AARF DOMAIN CONTAINING KINASE 2"/>
    <property type="match status" value="1"/>
</dbReference>
<comment type="similarity">
    <text evidence="1">Belongs to the protein kinase superfamily. ADCK protein kinase family.</text>
</comment>
<dbReference type="PANTHER" id="PTHR45890">
    <property type="entry name" value="AARF DOMAIN CONTAINING KINASE 2 (PREDICTED)"/>
    <property type="match status" value="1"/>
</dbReference>
<dbReference type="InterPro" id="IPR044095">
    <property type="entry name" value="ADCK2_dom"/>
</dbReference>
<proteinExistence type="inferred from homology"/>
<comment type="caution">
    <text evidence="3">The sequence shown here is derived from an EMBL/GenBank/DDBJ whole genome shotgun (WGS) entry which is preliminary data.</text>
</comment>
<reference evidence="3" key="1">
    <citation type="submission" date="2020-06" db="EMBL/GenBank/DDBJ databases">
        <authorList>
            <consortium name="Plant Systems Biology data submission"/>
        </authorList>
    </citation>
    <scope>NUCLEOTIDE SEQUENCE</scope>
    <source>
        <strain evidence="3">D6</strain>
    </source>
</reference>
<gene>
    <name evidence="3" type="ORF">SEMRO_719_G192410.1</name>
</gene>
<organism evidence="3 4">
    <name type="scientific">Seminavis robusta</name>
    <dbReference type="NCBI Taxonomy" id="568900"/>
    <lineage>
        <taxon>Eukaryota</taxon>
        <taxon>Sar</taxon>
        <taxon>Stramenopiles</taxon>
        <taxon>Ochrophyta</taxon>
        <taxon>Bacillariophyta</taxon>
        <taxon>Bacillariophyceae</taxon>
        <taxon>Bacillariophycidae</taxon>
        <taxon>Naviculales</taxon>
        <taxon>Naviculaceae</taxon>
        <taxon>Seminavis</taxon>
    </lineage>
</organism>
<dbReference type="OrthoDB" id="427480at2759"/>
<dbReference type="SUPFAM" id="SSF56112">
    <property type="entry name" value="Protein kinase-like (PK-like)"/>
    <property type="match status" value="1"/>
</dbReference>
<dbReference type="InterPro" id="IPR011009">
    <property type="entry name" value="Kinase-like_dom_sf"/>
</dbReference>
<evidence type="ECO:0000313" key="4">
    <source>
        <dbReference type="Proteomes" id="UP001153069"/>
    </source>
</evidence>
<dbReference type="EMBL" id="CAICTM010000718">
    <property type="protein sequence ID" value="CAB9515497.1"/>
    <property type="molecule type" value="Genomic_DNA"/>
</dbReference>
<keyword evidence="3" id="KW-0418">Kinase</keyword>